<protein>
    <submittedName>
        <fullName evidence="7">Transcriptional regulator, LacI family</fullName>
    </submittedName>
</protein>
<evidence type="ECO:0000259" key="5">
    <source>
        <dbReference type="PROSITE" id="PS50943"/>
    </source>
</evidence>
<dbReference type="eggNOG" id="COG1609">
    <property type="taxonomic scope" value="Bacteria"/>
</dbReference>
<dbReference type="PROSITE" id="PS50943">
    <property type="entry name" value="HTH_CROC1"/>
    <property type="match status" value="1"/>
</dbReference>
<dbReference type="PaxDb" id="880073-Calab_2213"/>
<evidence type="ECO:0000313" key="9">
    <source>
        <dbReference type="Proteomes" id="UP000183868"/>
    </source>
</evidence>
<dbReference type="PROSITE" id="PS50932">
    <property type="entry name" value="HTH_LACI_2"/>
    <property type="match status" value="1"/>
</dbReference>
<feature type="domain" description="HTH lacI-type" evidence="4">
    <location>
        <begin position="3"/>
        <end position="57"/>
    </location>
</feature>
<dbReference type="SUPFAM" id="SSF47413">
    <property type="entry name" value="lambda repressor-like DNA-binding domains"/>
    <property type="match status" value="1"/>
</dbReference>
<dbReference type="InterPro" id="IPR000843">
    <property type="entry name" value="HTH_LacI"/>
</dbReference>
<dbReference type="STRING" id="880073.Cabys_993"/>
<dbReference type="CDD" id="cd01392">
    <property type="entry name" value="HTH_LacI"/>
    <property type="match status" value="1"/>
</dbReference>
<proteinExistence type="predicted"/>
<dbReference type="InterPro" id="IPR010982">
    <property type="entry name" value="Lambda_DNA-bd_dom_sf"/>
</dbReference>
<dbReference type="Pfam" id="PF13377">
    <property type="entry name" value="Peripla_BP_3"/>
    <property type="match status" value="1"/>
</dbReference>
<dbReference type="Pfam" id="PF00356">
    <property type="entry name" value="LacI"/>
    <property type="match status" value="1"/>
</dbReference>
<organism evidence="7 8">
    <name type="scientific">Caldithrix abyssi DSM 13497</name>
    <dbReference type="NCBI Taxonomy" id="880073"/>
    <lineage>
        <taxon>Bacteria</taxon>
        <taxon>Pseudomonadati</taxon>
        <taxon>Calditrichota</taxon>
        <taxon>Calditrichia</taxon>
        <taxon>Calditrichales</taxon>
        <taxon>Calditrichaceae</taxon>
        <taxon>Caldithrix</taxon>
    </lineage>
</organism>
<dbReference type="GO" id="GO:0003700">
    <property type="term" value="F:DNA-binding transcription factor activity"/>
    <property type="evidence" value="ECO:0007669"/>
    <property type="project" value="TreeGrafter"/>
</dbReference>
<dbReference type="Proteomes" id="UP000183868">
    <property type="component" value="Chromosome"/>
</dbReference>
<dbReference type="OrthoDB" id="9813468at2"/>
<dbReference type="InterPro" id="IPR046335">
    <property type="entry name" value="LacI/GalR-like_sensor"/>
</dbReference>
<dbReference type="InterPro" id="IPR028082">
    <property type="entry name" value="Peripla_BP_I"/>
</dbReference>
<reference evidence="6 9" key="2">
    <citation type="submission" date="2016-11" db="EMBL/GenBank/DDBJ databases">
        <title>Genomic analysis of Caldithrix abyssi and proposal of a novel bacterial phylum Caldithrichaeota.</title>
        <authorList>
            <person name="Kublanov I."/>
            <person name="Sigalova O."/>
            <person name="Gavrilov S."/>
            <person name="Lebedinsky A."/>
            <person name="Ivanova N."/>
            <person name="Daum C."/>
            <person name="Reddy T."/>
            <person name="Klenk H.P."/>
            <person name="Goker M."/>
            <person name="Reva O."/>
            <person name="Miroshnichenko M."/>
            <person name="Kyprides N."/>
            <person name="Woyke T."/>
            <person name="Gelfand M."/>
        </authorList>
    </citation>
    <scope>NUCLEOTIDE SEQUENCE [LARGE SCALE GENOMIC DNA]</scope>
    <source>
        <strain evidence="6 9">LF13</strain>
    </source>
</reference>
<keyword evidence="8" id="KW-1185">Reference proteome</keyword>
<sequence length="340" mass="38272">MKITIHDVARRAGVSTATVSLVLHNKRKISEETRKRVLKAIQELNYHPSQVARGLVLKQTGNIGFVLTEDHFLRTEPFYTRIFLGTEFEARDSNYFVLLATIPNDFFDDTPLPRFVMQQNVDGIIIAGKVPLKFLDKLRSYNFPLVFVDYYPPRGTYSAVLIDNIRGGMIATDHLIELGHQKIAFIGGDLQHPSISERYLGYKLALEKHGLTYDADLVVTGEQSTSKENGYRAVCALLDKKTEFTALFACNDAMAMGAMECLKKRGIKIPEQVSIVGFDDIEQDAFLDPPLTTIAVPKPDLGIEAMKLMQDILNKNIRTNKKVLVPVELVVRKSTTRLRD</sequence>
<dbReference type="Gene3D" id="1.10.260.40">
    <property type="entry name" value="lambda repressor-like DNA-binding domains"/>
    <property type="match status" value="1"/>
</dbReference>
<evidence type="ECO:0000256" key="3">
    <source>
        <dbReference type="ARBA" id="ARBA00023163"/>
    </source>
</evidence>
<dbReference type="RefSeq" id="WP_006929003.1">
    <property type="nucleotide sequence ID" value="NZ_CM001402.1"/>
</dbReference>
<accession>H1XWI5</accession>
<dbReference type="InParanoid" id="H1XWI5"/>
<evidence type="ECO:0000313" key="8">
    <source>
        <dbReference type="Proteomes" id="UP000004671"/>
    </source>
</evidence>
<evidence type="ECO:0000313" key="6">
    <source>
        <dbReference type="EMBL" id="APF17744.1"/>
    </source>
</evidence>
<dbReference type="PANTHER" id="PTHR30146:SF24">
    <property type="entry name" value="XYLOSE OPERON REGULATORY PROTEIN"/>
    <property type="match status" value="1"/>
</dbReference>
<dbReference type="Proteomes" id="UP000004671">
    <property type="component" value="Chromosome"/>
</dbReference>
<dbReference type="PROSITE" id="PS00356">
    <property type="entry name" value="HTH_LACI_1"/>
    <property type="match status" value="1"/>
</dbReference>
<dbReference type="HOGENOM" id="CLU_037628_6_1_0"/>
<dbReference type="EMBL" id="CP018099">
    <property type="protein sequence ID" value="APF17744.1"/>
    <property type="molecule type" value="Genomic_DNA"/>
</dbReference>
<keyword evidence="1" id="KW-0805">Transcription regulation</keyword>
<dbReference type="KEGG" id="caby:Cabys_993"/>
<dbReference type="InterPro" id="IPR001387">
    <property type="entry name" value="Cro/C1-type_HTH"/>
</dbReference>
<dbReference type="EMBL" id="CM001402">
    <property type="protein sequence ID" value="EHO41823.1"/>
    <property type="molecule type" value="Genomic_DNA"/>
</dbReference>
<evidence type="ECO:0000259" key="4">
    <source>
        <dbReference type="PROSITE" id="PS50932"/>
    </source>
</evidence>
<gene>
    <name evidence="6" type="ORF">Cabys_993</name>
    <name evidence="7" type="ORF">Calab_2213</name>
</gene>
<dbReference type="AlphaFoldDB" id="H1XWI5"/>
<keyword evidence="2" id="KW-0238">DNA-binding</keyword>
<dbReference type="Gene3D" id="3.40.50.2300">
    <property type="match status" value="2"/>
</dbReference>
<keyword evidence="3" id="KW-0804">Transcription</keyword>
<dbReference type="SUPFAM" id="SSF53822">
    <property type="entry name" value="Periplasmic binding protein-like I"/>
    <property type="match status" value="1"/>
</dbReference>
<dbReference type="GO" id="GO:0000976">
    <property type="term" value="F:transcription cis-regulatory region binding"/>
    <property type="evidence" value="ECO:0007669"/>
    <property type="project" value="TreeGrafter"/>
</dbReference>
<evidence type="ECO:0000256" key="1">
    <source>
        <dbReference type="ARBA" id="ARBA00023015"/>
    </source>
</evidence>
<evidence type="ECO:0000313" key="7">
    <source>
        <dbReference type="EMBL" id="EHO41823.1"/>
    </source>
</evidence>
<evidence type="ECO:0000256" key="2">
    <source>
        <dbReference type="ARBA" id="ARBA00023125"/>
    </source>
</evidence>
<reference evidence="7 8" key="1">
    <citation type="submission" date="2011-09" db="EMBL/GenBank/DDBJ databases">
        <title>The permanent draft genome of Caldithrix abyssi DSM 13497.</title>
        <authorList>
            <consortium name="US DOE Joint Genome Institute (JGI-PGF)"/>
            <person name="Lucas S."/>
            <person name="Han J."/>
            <person name="Lapidus A."/>
            <person name="Bruce D."/>
            <person name="Goodwin L."/>
            <person name="Pitluck S."/>
            <person name="Peters L."/>
            <person name="Kyrpides N."/>
            <person name="Mavromatis K."/>
            <person name="Ivanova N."/>
            <person name="Mikhailova N."/>
            <person name="Chertkov O."/>
            <person name="Detter J.C."/>
            <person name="Tapia R."/>
            <person name="Han C."/>
            <person name="Land M."/>
            <person name="Hauser L."/>
            <person name="Markowitz V."/>
            <person name="Cheng J.-F."/>
            <person name="Hugenholtz P."/>
            <person name="Woyke T."/>
            <person name="Wu D."/>
            <person name="Spring S."/>
            <person name="Brambilla E."/>
            <person name="Klenk H.-P."/>
            <person name="Eisen J.A."/>
        </authorList>
    </citation>
    <scope>NUCLEOTIDE SEQUENCE [LARGE SCALE GENOMIC DNA]</scope>
    <source>
        <strain evidence="7 8">DSM 13497</strain>
    </source>
</reference>
<dbReference type="PANTHER" id="PTHR30146">
    <property type="entry name" value="LACI-RELATED TRANSCRIPTIONAL REPRESSOR"/>
    <property type="match status" value="1"/>
</dbReference>
<dbReference type="SMART" id="SM00354">
    <property type="entry name" value="HTH_LACI"/>
    <property type="match status" value="1"/>
</dbReference>
<name>H1XWI5_CALAY</name>
<feature type="domain" description="HTH cro/C1-type" evidence="5">
    <location>
        <begin position="2"/>
        <end position="47"/>
    </location>
</feature>
<dbReference type="CDD" id="cd06267">
    <property type="entry name" value="PBP1_LacI_sugar_binding-like"/>
    <property type="match status" value="1"/>
</dbReference>